<proteinExistence type="predicted"/>
<keyword evidence="2" id="KW-1185">Reference proteome</keyword>
<dbReference type="RefSeq" id="WP_091492432.1">
    <property type="nucleotide sequence ID" value="NZ_LT629692.1"/>
</dbReference>
<dbReference type="OrthoDB" id="5057430at2"/>
<organism evidence="1 2">
    <name type="scientific">Microbacterium pygmaeum</name>
    <dbReference type="NCBI Taxonomy" id="370764"/>
    <lineage>
        <taxon>Bacteria</taxon>
        <taxon>Bacillati</taxon>
        <taxon>Actinomycetota</taxon>
        <taxon>Actinomycetes</taxon>
        <taxon>Micrococcales</taxon>
        <taxon>Microbacteriaceae</taxon>
        <taxon>Microbacterium</taxon>
    </lineage>
</organism>
<dbReference type="Proteomes" id="UP000199009">
    <property type="component" value="Chromosome I"/>
</dbReference>
<dbReference type="EMBL" id="LT629692">
    <property type="protein sequence ID" value="SDH54405.1"/>
    <property type="molecule type" value="Genomic_DNA"/>
</dbReference>
<protein>
    <submittedName>
        <fullName evidence="1">Uncharacterized protein</fullName>
    </submittedName>
</protein>
<dbReference type="AlphaFoldDB" id="A0A1G8D9N0"/>
<dbReference type="STRING" id="370764.SAMN04489810_3289"/>
<accession>A0A1G8D9N0</accession>
<gene>
    <name evidence="1" type="ORF">SAMN04489810_3289</name>
</gene>
<evidence type="ECO:0000313" key="1">
    <source>
        <dbReference type="EMBL" id="SDH54405.1"/>
    </source>
</evidence>
<name>A0A1G8D9N0_9MICO</name>
<reference evidence="1 2" key="1">
    <citation type="submission" date="2016-10" db="EMBL/GenBank/DDBJ databases">
        <authorList>
            <person name="de Groot N.N."/>
        </authorList>
    </citation>
    <scope>NUCLEOTIDE SEQUENCE [LARGE SCALE GENOMIC DNA]</scope>
    <source>
        <strain evidence="1 2">DSM 23142</strain>
    </source>
</reference>
<evidence type="ECO:0000313" key="2">
    <source>
        <dbReference type="Proteomes" id="UP000199009"/>
    </source>
</evidence>
<sequence length="131" mass="13648">MNSSSAERSLEELGLEVSTEVFGSGEDEQRAIVGVGGIFDQAAVTIRPSTGVVLVTAGSTCGEGSAAELGDLVFAESTARDQWRYLPATEGPASVPQFYFPSYGPVYYDEAGDPVDPQPVLAELPVAPYGG</sequence>